<dbReference type="PANTHER" id="PTHR13887">
    <property type="entry name" value="GLUTATHIONE S-TRANSFERASE KAPPA"/>
    <property type="match status" value="1"/>
</dbReference>
<keyword evidence="4" id="KW-1015">Disulfide bond</keyword>
<dbReference type="InterPro" id="IPR036249">
    <property type="entry name" value="Thioredoxin-like_sf"/>
</dbReference>
<gene>
    <name evidence="8" type="primary">bdbD</name>
    <name evidence="8" type="ORF">ERS852511_01470</name>
</gene>
<evidence type="ECO:0000313" key="8">
    <source>
        <dbReference type="EMBL" id="CUP20741.1"/>
    </source>
</evidence>
<accession>A0A174LCV7</accession>
<evidence type="ECO:0000256" key="5">
    <source>
        <dbReference type="ARBA" id="ARBA00023284"/>
    </source>
</evidence>
<evidence type="ECO:0000256" key="3">
    <source>
        <dbReference type="ARBA" id="ARBA00023002"/>
    </source>
</evidence>
<dbReference type="Gene3D" id="1.10.4030.10">
    <property type="entry name" value="Porin chaperone SurA, peptide-binding domain"/>
    <property type="match status" value="1"/>
</dbReference>
<dbReference type="Pfam" id="PF13623">
    <property type="entry name" value="SurA_N_2"/>
    <property type="match status" value="1"/>
</dbReference>
<evidence type="ECO:0000256" key="1">
    <source>
        <dbReference type="ARBA" id="ARBA00005791"/>
    </source>
</evidence>
<dbReference type="InterPro" id="IPR012336">
    <property type="entry name" value="Thioredoxin-like_fold"/>
</dbReference>
<keyword evidence="5" id="KW-0676">Redox-active center</keyword>
<feature type="signal peptide" evidence="6">
    <location>
        <begin position="1"/>
        <end position="20"/>
    </location>
</feature>
<evidence type="ECO:0000259" key="7">
    <source>
        <dbReference type="Pfam" id="PF13462"/>
    </source>
</evidence>
<dbReference type="PROSITE" id="PS51257">
    <property type="entry name" value="PROKAR_LIPOPROTEIN"/>
    <property type="match status" value="1"/>
</dbReference>
<dbReference type="Proteomes" id="UP000095576">
    <property type="component" value="Unassembled WGS sequence"/>
</dbReference>
<evidence type="ECO:0000256" key="6">
    <source>
        <dbReference type="SAM" id="SignalP"/>
    </source>
</evidence>
<dbReference type="InterPro" id="IPR027304">
    <property type="entry name" value="Trigger_fact/SurA_dom_sf"/>
</dbReference>
<dbReference type="AlphaFoldDB" id="A0A174LCV7"/>
<dbReference type="PANTHER" id="PTHR13887:SF14">
    <property type="entry name" value="DISULFIDE BOND FORMATION PROTEIN D"/>
    <property type="match status" value="1"/>
</dbReference>
<keyword evidence="2 6" id="KW-0732">Signal</keyword>
<dbReference type="RefSeq" id="WP_016269199.1">
    <property type="nucleotide sequence ID" value="NZ_CP103075.1"/>
</dbReference>
<evidence type="ECO:0000256" key="2">
    <source>
        <dbReference type="ARBA" id="ARBA00022729"/>
    </source>
</evidence>
<dbReference type="GO" id="GO:0016491">
    <property type="term" value="F:oxidoreductase activity"/>
    <property type="evidence" value="ECO:0007669"/>
    <property type="project" value="UniProtKB-KW"/>
</dbReference>
<comment type="similarity">
    <text evidence="1">Belongs to the thioredoxin family. DsbA subfamily.</text>
</comment>
<protein>
    <submittedName>
        <fullName evidence="8">Thiol-disulfide oxidoreductase D</fullName>
    </submittedName>
</protein>
<dbReference type="EMBL" id="CZAP01000003">
    <property type="protein sequence ID" value="CUP20741.1"/>
    <property type="molecule type" value="Genomic_DNA"/>
</dbReference>
<dbReference type="SUPFAM" id="SSF109998">
    <property type="entry name" value="Triger factor/SurA peptide-binding domain-like"/>
    <property type="match status" value="1"/>
</dbReference>
<name>A0A174LCV7_BACT4</name>
<feature type="chain" id="PRO_5008026849" evidence="6">
    <location>
        <begin position="21"/>
        <end position="331"/>
    </location>
</feature>
<proteinExistence type="inferred from homology"/>
<feature type="domain" description="Thioredoxin-like fold" evidence="7">
    <location>
        <begin position="175"/>
        <end position="327"/>
    </location>
</feature>
<evidence type="ECO:0000256" key="4">
    <source>
        <dbReference type="ARBA" id="ARBA00023157"/>
    </source>
</evidence>
<reference evidence="8 9" key="1">
    <citation type="submission" date="2015-09" db="EMBL/GenBank/DDBJ databases">
        <authorList>
            <consortium name="Pathogen Informatics"/>
        </authorList>
    </citation>
    <scope>NUCLEOTIDE SEQUENCE [LARGE SCALE GENOMIC DNA]</scope>
    <source>
        <strain evidence="8 9">2789STDY5834899</strain>
    </source>
</reference>
<keyword evidence="3" id="KW-0560">Oxidoreductase</keyword>
<sequence>MKQLLFISLLLLLFSCSRVNVNKEIVAEVNGESILLSDLSEASKQELFDLLNMAYEIKSKVLDDLIKKKLLENEAKKQNITIEQYLDLYVDMKIDANADSIKAFYGLTDNQINVMRGQLHNSSQEAMEEKLVLKNKLRSIIIRQLTDSLYGKASVKKYIFPPKQPKCMIADLCVHYRGNMEASVNFIVASDFNCERCVIFENTLQRIYDKYKDRVKFGFVSFADSPTLPALACEAADRQNKFWDFHDAIFEYEGLADSTFIFNLARSKKMDVVQFRKDLLSSENYKKIDKTINDLVNRGVFATPTIIVNDRLVYMTNSYEELSRLLEYELQ</sequence>
<evidence type="ECO:0000313" key="9">
    <source>
        <dbReference type="Proteomes" id="UP000095576"/>
    </source>
</evidence>
<dbReference type="SUPFAM" id="SSF52833">
    <property type="entry name" value="Thioredoxin-like"/>
    <property type="match status" value="1"/>
</dbReference>
<dbReference type="Pfam" id="PF13462">
    <property type="entry name" value="Thioredoxin_4"/>
    <property type="match status" value="1"/>
</dbReference>
<dbReference type="Gene3D" id="3.40.30.10">
    <property type="entry name" value="Glutaredoxin"/>
    <property type="match status" value="1"/>
</dbReference>
<organism evidence="8 9">
    <name type="scientific">Bacteroides thetaiotaomicron</name>
    <dbReference type="NCBI Taxonomy" id="818"/>
    <lineage>
        <taxon>Bacteria</taxon>
        <taxon>Pseudomonadati</taxon>
        <taxon>Bacteroidota</taxon>
        <taxon>Bacteroidia</taxon>
        <taxon>Bacteroidales</taxon>
        <taxon>Bacteroidaceae</taxon>
        <taxon>Bacteroides</taxon>
    </lineage>
</organism>